<dbReference type="Proteomes" id="UP000309061">
    <property type="component" value="Chromosome"/>
</dbReference>
<gene>
    <name evidence="2" type="ORF">H2LOC_009955</name>
</gene>
<reference evidence="2 3" key="1">
    <citation type="submission" date="2019-11" db="EMBL/GenBank/DDBJ databases">
        <title>The genome sequence of Methylocystis heyeri.</title>
        <authorList>
            <person name="Oshkin I.Y."/>
            <person name="Miroshnikov K."/>
            <person name="Dedysh S.N."/>
        </authorList>
    </citation>
    <scope>NUCLEOTIDE SEQUENCE [LARGE SCALE GENOMIC DNA]</scope>
    <source>
        <strain evidence="2 3">H2</strain>
    </source>
</reference>
<name>A0A6B8KE80_9HYPH</name>
<dbReference type="KEGG" id="mhey:H2LOC_009955"/>
<keyword evidence="3" id="KW-1185">Reference proteome</keyword>
<protein>
    <submittedName>
        <fullName evidence="2">Uncharacterized protein</fullName>
    </submittedName>
</protein>
<accession>A0A6B8KE80</accession>
<dbReference type="AlphaFoldDB" id="A0A6B8KE80"/>
<evidence type="ECO:0000313" key="3">
    <source>
        <dbReference type="Proteomes" id="UP000309061"/>
    </source>
</evidence>
<keyword evidence="1" id="KW-1133">Transmembrane helix</keyword>
<dbReference type="EMBL" id="CP046052">
    <property type="protein sequence ID" value="QGM45999.1"/>
    <property type="molecule type" value="Genomic_DNA"/>
</dbReference>
<evidence type="ECO:0000313" key="2">
    <source>
        <dbReference type="EMBL" id="QGM45999.1"/>
    </source>
</evidence>
<proteinExistence type="predicted"/>
<sequence>MNNPFDYPGWPKNFGQFAAAPTIISAAIGLIGIGLFSATEGAALKAIRFMLFDEPFA</sequence>
<dbReference type="RefSeq" id="WP_154331618.1">
    <property type="nucleotide sequence ID" value="NZ_CP046052.1"/>
</dbReference>
<evidence type="ECO:0000256" key="1">
    <source>
        <dbReference type="SAM" id="Phobius"/>
    </source>
</evidence>
<keyword evidence="1" id="KW-0812">Transmembrane</keyword>
<keyword evidence="1" id="KW-0472">Membrane</keyword>
<organism evidence="2 3">
    <name type="scientific">Methylocystis heyeri</name>
    <dbReference type="NCBI Taxonomy" id="391905"/>
    <lineage>
        <taxon>Bacteria</taxon>
        <taxon>Pseudomonadati</taxon>
        <taxon>Pseudomonadota</taxon>
        <taxon>Alphaproteobacteria</taxon>
        <taxon>Hyphomicrobiales</taxon>
        <taxon>Methylocystaceae</taxon>
        <taxon>Methylocystis</taxon>
    </lineage>
</organism>
<feature type="transmembrane region" description="Helical" evidence="1">
    <location>
        <begin position="14"/>
        <end position="38"/>
    </location>
</feature>